<feature type="binding site" evidence="7">
    <location>
        <begin position="222"/>
        <end position="223"/>
    </location>
    <ligand>
        <name>substrate</name>
    </ligand>
</feature>
<dbReference type="PANTHER" id="PTHR11113:SF14">
    <property type="entry name" value="N-ACETYLGLUCOSAMINE-6-PHOSPHATE DEACETYLASE"/>
    <property type="match status" value="1"/>
</dbReference>
<evidence type="ECO:0000256" key="1">
    <source>
        <dbReference type="ARBA" id="ARBA00010716"/>
    </source>
</evidence>
<protein>
    <submittedName>
        <fullName evidence="10">N-acetylglucosamine-6-phosphate deacetylase</fullName>
        <ecNumber evidence="10">3.5.1.25</ecNumber>
    </submittedName>
</protein>
<dbReference type="Gene3D" id="2.30.40.10">
    <property type="entry name" value="Urease, subunit C, domain 1"/>
    <property type="match status" value="1"/>
</dbReference>
<organism evidence="10 11">
    <name type="scientific">Pseudohalioglobus sediminis</name>
    <dbReference type="NCBI Taxonomy" id="2606449"/>
    <lineage>
        <taxon>Bacteria</taxon>
        <taxon>Pseudomonadati</taxon>
        <taxon>Pseudomonadota</taxon>
        <taxon>Gammaproteobacteria</taxon>
        <taxon>Cellvibrionales</taxon>
        <taxon>Halieaceae</taxon>
        <taxon>Pseudohalioglobus</taxon>
    </lineage>
</organism>
<dbReference type="GO" id="GO:0008448">
    <property type="term" value="F:N-acetylglucosamine-6-phosphate deacetylase activity"/>
    <property type="evidence" value="ECO:0007669"/>
    <property type="project" value="UniProtKB-EC"/>
</dbReference>
<dbReference type="Pfam" id="PF22643">
    <property type="entry name" value="NagA_N"/>
    <property type="match status" value="1"/>
</dbReference>
<dbReference type="PIRSF" id="PIRSF038994">
    <property type="entry name" value="NagA"/>
    <property type="match status" value="1"/>
</dbReference>
<evidence type="ECO:0000256" key="5">
    <source>
        <dbReference type="PIRNR" id="PIRNR038994"/>
    </source>
</evidence>
<name>A0A5B0WN15_9GAMM</name>
<evidence type="ECO:0000313" key="11">
    <source>
        <dbReference type="Proteomes" id="UP000323708"/>
    </source>
</evidence>
<proteinExistence type="inferred from homology"/>
<dbReference type="EMBL" id="VTUX01000010">
    <property type="protein sequence ID" value="KAA1188450.1"/>
    <property type="molecule type" value="Genomic_DNA"/>
</dbReference>
<dbReference type="EC" id="3.5.1.25" evidence="10"/>
<keyword evidence="4 5" id="KW-0119">Carbohydrate metabolism</keyword>
<dbReference type="InterPro" id="IPR032466">
    <property type="entry name" value="Metal_Hydrolase"/>
</dbReference>
<comment type="caution">
    <text evidence="10">The sequence shown here is derived from an EMBL/GenBank/DDBJ whole genome shotgun (WGS) entry which is preliminary data.</text>
</comment>
<comment type="cofactor">
    <cofactor evidence="8">
        <name>a divalent metal cation</name>
        <dbReference type="ChEBI" id="CHEBI:60240"/>
    </cofactor>
    <text evidence="8">Binds 1 divalent metal cation per subunit.</text>
</comment>
<feature type="binding site" evidence="8">
    <location>
        <position position="134"/>
    </location>
    <ligand>
        <name>Zn(2+)</name>
        <dbReference type="ChEBI" id="CHEBI:29105"/>
    </ligand>
</feature>
<evidence type="ECO:0000256" key="8">
    <source>
        <dbReference type="PIRSR" id="PIRSR038994-3"/>
    </source>
</evidence>
<feature type="domain" description="Amidohydrolase-related" evidence="9">
    <location>
        <begin position="57"/>
        <end position="371"/>
    </location>
</feature>
<dbReference type="NCBIfam" id="TIGR00221">
    <property type="entry name" value="nagA"/>
    <property type="match status" value="1"/>
</dbReference>
<dbReference type="SUPFAM" id="SSF51338">
    <property type="entry name" value="Composite domain of metallo-dependent hydrolases"/>
    <property type="match status" value="1"/>
</dbReference>
<feature type="binding site" evidence="7">
    <location>
        <position position="230"/>
    </location>
    <ligand>
        <name>substrate</name>
    </ligand>
</feature>
<dbReference type="RefSeq" id="WP_149612915.1">
    <property type="nucleotide sequence ID" value="NZ_VTUX01000010.1"/>
</dbReference>
<feature type="binding site" evidence="7">
    <location>
        <position position="145"/>
    </location>
    <ligand>
        <name>substrate</name>
    </ligand>
</feature>
<comment type="similarity">
    <text evidence="1 5">Belongs to the metallo-dependent hydrolases superfamily. NagA family.</text>
</comment>
<evidence type="ECO:0000256" key="4">
    <source>
        <dbReference type="ARBA" id="ARBA00023277"/>
    </source>
</evidence>
<evidence type="ECO:0000256" key="6">
    <source>
        <dbReference type="PIRSR" id="PIRSR038994-1"/>
    </source>
</evidence>
<feature type="binding site" evidence="7">
    <location>
        <begin position="310"/>
        <end position="312"/>
    </location>
    <ligand>
        <name>substrate</name>
    </ligand>
</feature>
<dbReference type="InterPro" id="IPR003764">
    <property type="entry name" value="GlcNAc_6-P_deAcase"/>
</dbReference>
<feature type="binding site" evidence="8">
    <location>
        <position position="198"/>
    </location>
    <ligand>
        <name>Zn(2+)</name>
        <dbReference type="ChEBI" id="CHEBI:29105"/>
    </ligand>
</feature>
<evidence type="ECO:0000256" key="2">
    <source>
        <dbReference type="ARBA" id="ARBA00022723"/>
    </source>
</evidence>
<keyword evidence="3 5" id="KW-0378">Hydrolase</keyword>
<dbReference type="InterPro" id="IPR006680">
    <property type="entry name" value="Amidohydro-rel"/>
</dbReference>
<feature type="binding site" evidence="8">
    <location>
        <position position="219"/>
    </location>
    <ligand>
        <name>Zn(2+)</name>
        <dbReference type="ChEBI" id="CHEBI:29105"/>
    </ligand>
</feature>
<reference evidence="10 11" key="1">
    <citation type="submission" date="2019-09" db="EMBL/GenBank/DDBJ databases">
        <authorList>
            <person name="Chen X.-Y."/>
        </authorList>
    </citation>
    <scope>NUCLEOTIDE SEQUENCE [LARGE SCALE GENOMIC DNA]</scope>
    <source>
        <strain evidence="10 11">NY5</strain>
    </source>
</reference>
<accession>A0A5B0WN15</accession>
<dbReference type="PANTHER" id="PTHR11113">
    <property type="entry name" value="N-ACETYLGLUCOSAMINE-6-PHOSPHATE DEACETYLASE"/>
    <property type="match status" value="1"/>
</dbReference>
<evidence type="ECO:0000256" key="3">
    <source>
        <dbReference type="ARBA" id="ARBA00022801"/>
    </source>
</evidence>
<feature type="binding site" evidence="7">
    <location>
        <position position="254"/>
    </location>
    <ligand>
        <name>substrate</name>
    </ligand>
</feature>
<dbReference type="Gene3D" id="3.20.20.140">
    <property type="entry name" value="Metal-dependent hydrolases"/>
    <property type="match status" value="1"/>
</dbReference>
<dbReference type="Proteomes" id="UP000323708">
    <property type="component" value="Unassembled WGS sequence"/>
</dbReference>
<evidence type="ECO:0000256" key="7">
    <source>
        <dbReference type="PIRSR" id="PIRSR038994-2"/>
    </source>
</evidence>
<dbReference type="Pfam" id="PF01979">
    <property type="entry name" value="Amidohydro_1"/>
    <property type="match status" value="1"/>
</dbReference>
<gene>
    <name evidence="10" type="primary">nagA</name>
    <name evidence="10" type="ORF">F0M18_18310</name>
</gene>
<dbReference type="InterPro" id="IPR011059">
    <property type="entry name" value="Metal-dep_hydrolase_composite"/>
</dbReference>
<dbReference type="AlphaFoldDB" id="A0A5B0WN15"/>
<dbReference type="GO" id="GO:0046872">
    <property type="term" value="F:metal ion binding"/>
    <property type="evidence" value="ECO:0007669"/>
    <property type="project" value="UniProtKB-KW"/>
</dbReference>
<evidence type="ECO:0000313" key="10">
    <source>
        <dbReference type="EMBL" id="KAA1188450.1"/>
    </source>
</evidence>
<feature type="active site" description="Proton donor/acceptor" evidence="6">
    <location>
        <position position="277"/>
    </location>
</feature>
<keyword evidence="2 8" id="KW-0479">Metal-binding</keyword>
<dbReference type="CDD" id="cd00854">
    <property type="entry name" value="NagA"/>
    <property type="match status" value="1"/>
</dbReference>
<keyword evidence="11" id="KW-1185">Reference proteome</keyword>
<sequence>MPGPGVTATLTARRIFDGERWLRDHVIVVDGQRISSVMQRKQLPADTPVTDLGDTTIAPGLIDVQVNGGGGVLLNNQPDRSGLRSIARAHRCAGTTAIMPTVISDTAALVRSAAEAAAAAIADEEAGIIGLHIEGPFFAPARRGTHKADMIRRPDAGDLEWLCQPRPFPLMLTLAPEQLQAGVVRMLSDAGVLVCAGHTDADYERVRQAIDEGVRGFTHLFNAMSPLTSREPGAVGAALEDAATWAGIIADGHHVHPATLALAQRCKARGKLFLVSDAMATVGSAQDSFELYGKRITVRDGCLVNAEGRLAGSAISLLDAVRIAHREAGIELGECLRMASLYPATFLKLEHERGRLQAGYRADLVAFDEHFAATDTWVGGEHLAHPGQP</sequence>
<evidence type="ECO:0000259" key="9">
    <source>
        <dbReference type="Pfam" id="PF01979"/>
    </source>
</evidence>
<dbReference type="GO" id="GO:0006046">
    <property type="term" value="P:N-acetylglucosamine catabolic process"/>
    <property type="evidence" value="ECO:0007669"/>
    <property type="project" value="TreeGrafter"/>
</dbReference>
<dbReference type="SUPFAM" id="SSF51556">
    <property type="entry name" value="Metallo-dependent hydrolases"/>
    <property type="match status" value="1"/>
</dbReference>